<keyword evidence="4 15" id="KW-0285">Flavoprotein</keyword>
<gene>
    <name evidence="17" type="ORF">CYD53_11193</name>
</gene>
<comment type="function">
    <text evidence="1">Catalyzes the phosphorylation of riboflavin to FMN followed by the adenylation of FMN to FAD.</text>
</comment>
<comment type="similarity">
    <text evidence="15">Belongs to the ribF family.</text>
</comment>
<dbReference type="InterPro" id="IPR015865">
    <property type="entry name" value="Riboflavin_kinase_bac/euk"/>
</dbReference>
<dbReference type="UniPathway" id="UPA00277">
    <property type="reaction ID" value="UER00407"/>
</dbReference>
<dbReference type="InterPro" id="IPR014729">
    <property type="entry name" value="Rossmann-like_a/b/a_fold"/>
</dbReference>
<keyword evidence="6 15" id="KW-0808">Transferase</keyword>
<proteinExistence type="inferred from homology"/>
<protein>
    <recommendedName>
        <fullName evidence="15">Riboflavin biosynthesis protein</fullName>
    </recommendedName>
    <domain>
        <recommendedName>
            <fullName evidence="15">Riboflavin kinase</fullName>
            <ecNumber evidence="15">2.7.1.26</ecNumber>
        </recommendedName>
        <alternativeName>
            <fullName evidence="15">Flavokinase</fullName>
        </alternativeName>
    </domain>
    <domain>
        <recommendedName>
            <fullName evidence="15">FMN adenylyltransferase</fullName>
            <ecNumber evidence="15">2.7.7.2</ecNumber>
        </recommendedName>
        <alternativeName>
            <fullName evidence="15">FAD pyrophosphorylase</fullName>
        </alternativeName>
        <alternativeName>
            <fullName evidence="15">FAD synthase</fullName>
        </alternativeName>
    </domain>
</protein>
<evidence type="ECO:0000256" key="12">
    <source>
        <dbReference type="ARBA" id="ARBA00023268"/>
    </source>
</evidence>
<dbReference type="GO" id="GO:0009231">
    <property type="term" value="P:riboflavin biosynthetic process"/>
    <property type="evidence" value="ECO:0007669"/>
    <property type="project" value="InterPro"/>
</dbReference>
<keyword evidence="7 15" id="KW-0548">Nucleotidyltransferase</keyword>
<comment type="pathway">
    <text evidence="2 15">Cofactor biosynthesis; FAD biosynthesis; FAD from FMN: step 1/1.</text>
</comment>
<dbReference type="SUPFAM" id="SSF82114">
    <property type="entry name" value="Riboflavin kinase-like"/>
    <property type="match status" value="1"/>
</dbReference>
<feature type="domain" description="Riboflavin kinase" evidence="16">
    <location>
        <begin position="202"/>
        <end position="325"/>
    </location>
</feature>
<comment type="caution">
    <text evidence="17">The sequence shown here is derived from an EMBL/GenBank/DDBJ whole genome shotgun (WGS) entry which is preliminary data.</text>
</comment>
<dbReference type="CDD" id="cd02064">
    <property type="entry name" value="FAD_synthetase_N"/>
    <property type="match status" value="1"/>
</dbReference>
<dbReference type="InterPro" id="IPR015864">
    <property type="entry name" value="FAD_synthase"/>
</dbReference>
<dbReference type="PIRSF" id="PIRSF004491">
    <property type="entry name" value="FAD_Synth"/>
    <property type="match status" value="1"/>
</dbReference>
<evidence type="ECO:0000256" key="8">
    <source>
        <dbReference type="ARBA" id="ARBA00022741"/>
    </source>
</evidence>
<dbReference type="GO" id="GO:0003919">
    <property type="term" value="F:FMN adenylyltransferase activity"/>
    <property type="evidence" value="ECO:0007669"/>
    <property type="project" value="UniProtKB-UniRule"/>
</dbReference>
<keyword evidence="10 15" id="KW-0274">FAD</keyword>
<dbReference type="GO" id="GO:0009398">
    <property type="term" value="P:FMN biosynthetic process"/>
    <property type="evidence" value="ECO:0007669"/>
    <property type="project" value="UniProtKB-UniRule"/>
</dbReference>
<dbReference type="PANTHER" id="PTHR22749:SF6">
    <property type="entry name" value="RIBOFLAVIN KINASE"/>
    <property type="match status" value="1"/>
</dbReference>
<dbReference type="AlphaFoldDB" id="A0A2S4M4H3"/>
<dbReference type="FunFam" id="3.40.50.620:FF:000021">
    <property type="entry name" value="Riboflavin biosynthesis protein"/>
    <property type="match status" value="1"/>
</dbReference>
<evidence type="ECO:0000256" key="2">
    <source>
        <dbReference type="ARBA" id="ARBA00004726"/>
    </source>
</evidence>
<dbReference type="Proteomes" id="UP000236919">
    <property type="component" value="Unassembled WGS sequence"/>
</dbReference>
<dbReference type="SUPFAM" id="SSF52374">
    <property type="entry name" value="Nucleotidylyl transferase"/>
    <property type="match status" value="1"/>
</dbReference>
<comment type="pathway">
    <text evidence="3 15">Cofactor biosynthesis; FMN biosynthesis; FMN from riboflavin (ATP route): step 1/1.</text>
</comment>
<dbReference type="SMART" id="SM00904">
    <property type="entry name" value="Flavokinase"/>
    <property type="match status" value="1"/>
</dbReference>
<evidence type="ECO:0000256" key="5">
    <source>
        <dbReference type="ARBA" id="ARBA00022643"/>
    </source>
</evidence>
<keyword evidence="11 15" id="KW-0067">ATP-binding</keyword>
<dbReference type="OrthoDB" id="9803667at2"/>
<comment type="catalytic activity">
    <reaction evidence="14 15">
        <text>FMN + ATP + H(+) = FAD + diphosphate</text>
        <dbReference type="Rhea" id="RHEA:17237"/>
        <dbReference type="ChEBI" id="CHEBI:15378"/>
        <dbReference type="ChEBI" id="CHEBI:30616"/>
        <dbReference type="ChEBI" id="CHEBI:33019"/>
        <dbReference type="ChEBI" id="CHEBI:57692"/>
        <dbReference type="ChEBI" id="CHEBI:58210"/>
        <dbReference type="EC" id="2.7.7.2"/>
    </reaction>
</comment>
<dbReference type="Pfam" id="PF06574">
    <property type="entry name" value="FAD_syn"/>
    <property type="match status" value="1"/>
</dbReference>
<evidence type="ECO:0000256" key="15">
    <source>
        <dbReference type="PIRNR" id="PIRNR004491"/>
    </source>
</evidence>
<accession>A0A2S4M4H3</accession>
<evidence type="ECO:0000256" key="13">
    <source>
        <dbReference type="ARBA" id="ARBA00047880"/>
    </source>
</evidence>
<evidence type="ECO:0000256" key="10">
    <source>
        <dbReference type="ARBA" id="ARBA00022827"/>
    </source>
</evidence>
<evidence type="ECO:0000313" key="17">
    <source>
        <dbReference type="EMBL" id="POR49600.1"/>
    </source>
</evidence>
<dbReference type="InterPro" id="IPR002606">
    <property type="entry name" value="Riboflavin_kinase_bac"/>
</dbReference>
<evidence type="ECO:0000256" key="6">
    <source>
        <dbReference type="ARBA" id="ARBA00022679"/>
    </source>
</evidence>
<evidence type="ECO:0000256" key="1">
    <source>
        <dbReference type="ARBA" id="ARBA00002121"/>
    </source>
</evidence>
<dbReference type="RefSeq" id="WP_103719564.1">
    <property type="nucleotide sequence ID" value="NZ_PQFZ01000011.1"/>
</dbReference>
<dbReference type="NCBIfam" id="NF004160">
    <property type="entry name" value="PRK05627.1-3"/>
    <property type="match status" value="1"/>
</dbReference>
<dbReference type="PANTHER" id="PTHR22749">
    <property type="entry name" value="RIBOFLAVIN KINASE/FMN ADENYLYLTRANSFERASE"/>
    <property type="match status" value="1"/>
</dbReference>
<keyword evidence="5 15" id="KW-0288">FMN</keyword>
<dbReference type="GO" id="GO:0008531">
    <property type="term" value="F:riboflavin kinase activity"/>
    <property type="evidence" value="ECO:0007669"/>
    <property type="project" value="UniProtKB-UniRule"/>
</dbReference>
<sequence length="332" mass="35597">MTFPADAPPADVQPSQAHAAFVLDIEKPVPDALRGAVLALGNFDGVHRGHVELAHVAVAMAAEHGAKAAALTFEPHPRSVFRPDQPVFRLTPPAVKLELLCQAGLPLTFVLPFDRGVAAISAEAFVDDLLLGKLGAAGLVCGYDFHFGRGRAGSPEMLQARAGVRGVPVAVVPPYAWAGEPVSSTLIRIALEAGDVTRAADFLGRPWFVRGVVAHGDKRGRDLGYPTANMHLARDCKLRYGIYAVRMKIDDAWHDGVASFGSRPTFDDGAPRLETFVFDFSGDLYDKQVDVALVSWLRGEAKFDTLAALIVQMDADCVAARDILAKTPPFLP</sequence>
<keyword evidence="8 15" id="KW-0547">Nucleotide-binding</keyword>
<keyword evidence="12" id="KW-0511">Multifunctional enzyme</keyword>
<evidence type="ECO:0000256" key="11">
    <source>
        <dbReference type="ARBA" id="ARBA00022840"/>
    </source>
</evidence>
<dbReference type="GO" id="GO:0005524">
    <property type="term" value="F:ATP binding"/>
    <property type="evidence" value="ECO:0007669"/>
    <property type="project" value="UniProtKB-UniRule"/>
</dbReference>
<reference evidence="17 18" key="1">
    <citation type="submission" date="2018-01" db="EMBL/GenBank/DDBJ databases">
        <title>Genomic Encyclopedia of Type Strains, Phase III (KMG-III): the genomes of soil and plant-associated and newly described type strains.</title>
        <authorList>
            <person name="Whitman W."/>
        </authorList>
    </citation>
    <scope>NUCLEOTIDE SEQUENCE [LARGE SCALE GENOMIC DNA]</scope>
    <source>
        <strain evidence="17 18">1131</strain>
    </source>
</reference>
<dbReference type="InterPro" id="IPR023465">
    <property type="entry name" value="Riboflavin_kinase_dom_sf"/>
</dbReference>
<dbReference type="EC" id="2.7.7.2" evidence="15"/>
<evidence type="ECO:0000256" key="14">
    <source>
        <dbReference type="ARBA" id="ARBA00049494"/>
    </source>
</evidence>
<evidence type="ECO:0000259" key="16">
    <source>
        <dbReference type="SMART" id="SM00904"/>
    </source>
</evidence>
<evidence type="ECO:0000256" key="3">
    <source>
        <dbReference type="ARBA" id="ARBA00005201"/>
    </source>
</evidence>
<dbReference type="Pfam" id="PF01687">
    <property type="entry name" value="Flavokinase"/>
    <property type="match status" value="1"/>
</dbReference>
<dbReference type="EMBL" id="PQFZ01000011">
    <property type="protein sequence ID" value="POR49600.1"/>
    <property type="molecule type" value="Genomic_DNA"/>
</dbReference>
<evidence type="ECO:0000256" key="7">
    <source>
        <dbReference type="ARBA" id="ARBA00022695"/>
    </source>
</evidence>
<evidence type="ECO:0000256" key="4">
    <source>
        <dbReference type="ARBA" id="ARBA00022630"/>
    </source>
</evidence>
<name>A0A2S4M4H3_9HYPH</name>
<comment type="catalytic activity">
    <reaction evidence="13 15">
        <text>riboflavin + ATP = FMN + ADP + H(+)</text>
        <dbReference type="Rhea" id="RHEA:14357"/>
        <dbReference type="ChEBI" id="CHEBI:15378"/>
        <dbReference type="ChEBI" id="CHEBI:30616"/>
        <dbReference type="ChEBI" id="CHEBI:57986"/>
        <dbReference type="ChEBI" id="CHEBI:58210"/>
        <dbReference type="ChEBI" id="CHEBI:456216"/>
        <dbReference type="EC" id="2.7.1.26"/>
    </reaction>
</comment>
<keyword evidence="9 15" id="KW-0418">Kinase</keyword>
<dbReference type="EC" id="2.7.1.26" evidence="15"/>
<dbReference type="Gene3D" id="3.40.50.620">
    <property type="entry name" value="HUPs"/>
    <property type="match status" value="1"/>
</dbReference>
<dbReference type="NCBIfam" id="TIGR00083">
    <property type="entry name" value="ribF"/>
    <property type="match status" value="1"/>
</dbReference>
<dbReference type="GO" id="GO:0006747">
    <property type="term" value="P:FAD biosynthetic process"/>
    <property type="evidence" value="ECO:0007669"/>
    <property type="project" value="UniProtKB-UniRule"/>
</dbReference>
<dbReference type="InterPro" id="IPR023468">
    <property type="entry name" value="Riboflavin_kinase"/>
</dbReference>
<evidence type="ECO:0000313" key="18">
    <source>
        <dbReference type="Proteomes" id="UP000236919"/>
    </source>
</evidence>
<organism evidence="17 18">
    <name type="scientific">Bosea psychrotolerans</name>
    <dbReference type="NCBI Taxonomy" id="1871628"/>
    <lineage>
        <taxon>Bacteria</taxon>
        <taxon>Pseudomonadati</taxon>
        <taxon>Pseudomonadota</taxon>
        <taxon>Alphaproteobacteria</taxon>
        <taxon>Hyphomicrobiales</taxon>
        <taxon>Boseaceae</taxon>
        <taxon>Bosea</taxon>
    </lineage>
</organism>
<dbReference type="UniPathway" id="UPA00276">
    <property type="reaction ID" value="UER00406"/>
</dbReference>
<keyword evidence="18" id="KW-1185">Reference proteome</keyword>
<evidence type="ECO:0000256" key="9">
    <source>
        <dbReference type="ARBA" id="ARBA00022777"/>
    </source>
</evidence>
<dbReference type="Gene3D" id="2.40.30.30">
    <property type="entry name" value="Riboflavin kinase-like"/>
    <property type="match status" value="1"/>
</dbReference>